<proteinExistence type="inferred from homology"/>
<dbReference type="Gene3D" id="3.60.20.40">
    <property type="match status" value="1"/>
</dbReference>
<dbReference type="InterPro" id="IPR055262">
    <property type="entry name" value="GGT_CS"/>
</dbReference>
<dbReference type="InterPro" id="IPR029055">
    <property type="entry name" value="Ntn_hydrolases_N"/>
</dbReference>
<dbReference type="EMBL" id="CP136865">
    <property type="protein sequence ID" value="WOJ96813.1"/>
    <property type="molecule type" value="Genomic_DNA"/>
</dbReference>
<dbReference type="InterPro" id="IPR043137">
    <property type="entry name" value="GGT_ssub_C"/>
</dbReference>
<dbReference type="EC" id="2.3.2.2" evidence="9"/>
<comment type="catalytic activity">
    <reaction evidence="8 9">
        <text>an N-terminal (5-L-glutamyl)-[peptide] + an alpha-amino acid = 5-L-glutamyl amino acid + an N-terminal L-alpha-aminoacyl-[peptide]</text>
        <dbReference type="Rhea" id="RHEA:23904"/>
        <dbReference type="Rhea" id="RHEA-COMP:9780"/>
        <dbReference type="Rhea" id="RHEA-COMP:9795"/>
        <dbReference type="ChEBI" id="CHEBI:77644"/>
        <dbReference type="ChEBI" id="CHEBI:78597"/>
        <dbReference type="ChEBI" id="CHEBI:78599"/>
        <dbReference type="ChEBI" id="CHEBI:78608"/>
        <dbReference type="EC" id="2.3.2.2"/>
    </reaction>
</comment>
<evidence type="ECO:0000256" key="5">
    <source>
        <dbReference type="ARBA" id="ARBA00022801"/>
    </source>
</evidence>
<dbReference type="SUPFAM" id="SSF56235">
    <property type="entry name" value="N-terminal nucleophile aminohydrolases (Ntn hydrolases)"/>
    <property type="match status" value="1"/>
</dbReference>
<dbReference type="Gene3D" id="1.10.246.130">
    <property type="match status" value="1"/>
</dbReference>
<dbReference type="RefSeq" id="WP_407327507.1">
    <property type="nucleotide sequence ID" value="NZ_CP136865.1"/>
</dbReference>
<evidence type="ECO:0000256" key="7">
    <source>
        <dbReference type="ARBA" id="ARBA00023315"/>
    </source>
</evidence>
<keyword evidence="7 9" id="KW-0012">Acyltransferase</keyword>
<accession>A0ABZ0ICJ7</accession>
<comment type="catalytic activity">
    <reaction evidence="1 9">
        <text>an S-substituted glutathione + H2O = an S-substituted L-cysteinylglycine + L-glutamate</text>
        <dbReference type="Rhea" id="RHEA:59468"/>
        <dbReference type="ChEBI" id="CHEBI:15377"/>
        <dbReference type="ChEBI" id="CHEBI:29985"/>
        <dbReference type="ChEBI" id="CHEBI:90779"/>
        <dbReference type="ChEBI" id="CHEBI:143103"/>
        <dbReference type="EC" id="3.4.19.13"/>
    </reaction>
</comment>
<evidence type="ECO:0000313" key="11">
    <source>
        <dbReference type="Proteomes" id="UP001626549"/>
    </source>
</evidence>
<evidence type="ECO:0000256" key="4">
    <source>
        <dbReference type="ARBA" id="ARBA00022679"/>
    </source>
</evidence>
<reference evidence="10 11" key="1">
    <citation type="submission" date="2023-10" db="EMBL/GenBank/DDBJ databases">
        <title>Two novel species belonging to the OM43/NOR5 clade.</title>
        <authorList>
            <person name="Park M."/>
        </authorList>
    </citation>
    <scope>NUCLEOTIDE SEQUENCE [LARGE SCALE GENOMIC DNA]</scope>
    <source>
        <strain evidence="10 11">IMCC45268</strain>
    </source>
</reference>
<dbReference type="InterPro" id="IPR043138">
    <property type="entry name" value="GGT_lsub"/>
</dbReference>
<comment type="PTM">
    <text evidence="9">Cleaved by autocatalysis into a large and a small subunit.</text>
</comment>
<keyword evidence="4 9" id="KW-0808">Transferase</keyword>
<organism evidence="10 11">
    <name type="scientific">Congregibacter brevis</name>
    <dbReference type="NCBI Taxonomy" id="3081201"/>
    <lineage>
        <taxon>Bacteria</taxon>
        <taxon>Pseudomonadati</taxon>
        <taxon>Pseudomonadota</taxon>
        <taxon>Gammaproteobacteria</taxon>
        <taxon>Cellvibrionales</taxon>
        <taxon>Halieaceae</taxon>
        <taxon>Congregibacter</taxon>
    </lineage>
</organism>
<evidence type="ECO:0000256" key="8">
    <source>
        <dbReference type="ARBA" id="ARBA00047417"/>
    </source>
</evidence>
<dbReference type="NCBIfam" id="TIGR00066">
    <property type="entry name" value="g_glut_trans"/>
    <property type="match status" value="1"/>
</dbReference>
<dbReference type="GO" id="GO:0103068">
    <property type="term" value="F:leukotriene C4 gamma-glutamyl transferase activity"/>
    <property type="evidence" value="ECO:0007669"/>
    <property type="project" value="UniProtKB-EC"/>
</dbReference>
<keyword evidence="5 9" id="KW-0378">Hydrolase</keyword>
<evidence type="ECO:0000256" key="2">
    <source>
        <dbReference type="ARBA" id="ARBA00001089"/>
    </source>
</evidence>
<comment type="subunit">
    <text evidence="9">This enzyme consists of two polypeptide chains, which are synthesized in precursor form from a single polypeptide.</text>
</comment>
<evidence type="ECO:0000256" key="6">
    <source>
        <dbReference type="ARBA" id="ARBA00023145"/>
    </source>
</evidence>
<dbReference type="PANTHER" id="PTHR43199">
    <property type="entry name" value="GLUTATHIONE HYDROLASE"/>
    <property type="match status" value="1"/>
</dbReference>
<name>A0ABZ0ICJ7_9GAMM</name>
<dbReference type="EC" id="3.4.19.13" evidence="9"/>
<sequence length="569" mass="61843">MFVEHQPILVRQGRLPPGCVAFVLFFLSLGQALHAQEVAIASPEPHATEIGLAVLRQGGNAVDAATAVAFTLAVTFPEAGNIGGGGFTTLYFDDEPMFLDYREVAPAAAFRDMYLDETGAVDSDASLTGHRAVGVPGTVAGLWAAHRRYGKLDWSSLLEPAIALAAKGFVVPQTLVDEIDYESERLNGAKSFFSYFGELRAGERFIQPELAKTLRRIAEQGARGFYCGETARLIAAEMQRGSGLVTEADLASYKVRWRTPLSFPWRGYEIVTAPLPSSGGLAIFQYLQMKEWLRDDFIGLEHNSVQYIHLKAEIEKRIFEDRASFLGDADFVDVPVDRLMDMERLAERAATIEVSSISPTASSKSVREPIHTTHFSILDSQGNAVSNTYTLNASFGSGVVVRGAGFLLNNEMDDFSAAPNEPNYYGVVGDEANAIAPGKRMLSSMSPTLLLRDDEVAMALGAMGGSTIFTTVYQMISNMLEFGMSAEDAQAATRVHHQLLPKDLITYSPTTPLAPATIEALRARGYRVEPHSYEYGNVQLIVREEDGSLTAVSDPRFGGASAVITLPDD</sequence>
<protein>
    <recommendedName>
        <fullName evidence="9">Glutathione hydrolase proenzyme</fullName>
        <ecNumber evidence="9">2.3.2.2</ecNumber>
        <ecNumber evidence="9">3.4.19.13</ecNumber>
    </recommendedName>
    <component>
        <recommendedName>
            <fullName evidence="9">Glutathione hydrolase large chain</fullName>
        </recommendedName>
    </component>
    <component>
        <recommendedName>
            <fullName evidence="9">Glutathione hydrolase small chain</fullName>
        </recommendedName>
    </component>
</protein>
<dbReference type="PROSITE" id="PS00462">
    <property type="entry name" value="G_GLU_TRANSPEPTIDASE"/>
    <property type="match status" value="1"/>
</dbReference>
<dbReference type="InterPro" id="IPR000101">
    <property type="entry name" value="GGT_peptidase"/>
</dbReference>
<evidence type="ECO:0000313" key="10">
    <source>
        <dbReference type="EMBL" id="WOJ96813.1"/>
    </source>
</evidence>
<dbReference type="Proteomes" id="UP001626549">
    <property type="component" value="Chromosome"/>
</dbReference>
<keyword evidence="11" id="KW-1185">Reference proteome</keyword>
<dbReference type="PANTHER" id="PTHR43199:SF1">
    <property type="entry name" value="GLUTATHIONE HYDROLASE PROENZYME"/>
    <property type="match status" value="1"/>
</dbReference>
<keyword evidence="6 9" id="KW-0865">Zymogen</keyword>
<evidence type="ECO:0000256" key="3">
    <source>
        <dbReference type="ARBA" id="ARBA00009381"/>
    </source>
</evidence>
<evidence type="ECO:0000256" key="9">
    <source>
        <dbReference type="RuleBase" id="RU368036"/>
    </source>
</evidence>
<dbReference type="PRINTS" id="PR01210">
    <property type="entry name" value="GGTRANSPTASE"/>
</dbReference>
<comment type="catalytic activity">
    <reaction evidence="2 9">
        <text>glutathione + H2O = L-cysteinylglycine + L-glutamate</text>
        <dbReference type="Rhea" id="RHEA:28807"/>
        <dbReference type="ChEBI" id="CHEBI:15377"/>
        <dbReference type="ChEBI" id="CHEBI:29985"/>
        <dbReference type="ChEBI" id="CHEBI:57925"/>
        <dbReference type="ChEBI" id="CHEBI:61694"/>
        <dbReference type="EC" id="3.4.19.13"/>
    </reaction>
</comment>
<dbReference type="Pfam" id="PF01019">
    <property type="entry name" value="G_glu_transpept"/>
    <property type="match status" value="1"/>
</dbReference>
<evidence type="ECO:0000256" key="1">
    <source>
        <dbReference type="ARBA" id="ARBA00001049"/>
    </source>
</evidence>
<comment type="pathway">
    <text evidence="9">Sulfur metabolism; glutathione metabolism.</text>
</comment>
<gene>
    <name evidence="10" type="primary">ggt</name>
    <name evidence="10" type="ORF">R0137_16435</name>
</gene>
<comment type="similarity">
    <text evidence="3 9">Belongs to the gamma-glutamyltransferase family.</text>
</comment>
<dbReference type="InterPro" id="IPR051792">
    <property type="entry name" value="GGT_bact"/>
</dbReference>
<keyword evidence="9" id="KW-0317">Glutathione biosynthesis</keyword>